<organism evidence="1 2">
    <name type="scientific">Gemmata massiliana</name>
    <dbReference type="NCBI Taxonomy" id="1210884"/>
    <lineage>
        <taxon>Bacteria</taxon>
        <taxon>Pseudomonadati</taxon>
        <taxon>Planctomycetota</taxon>
        <taxon>Planctomycetia</taxon>
        <taxon>Gemmatales</taxon>
        <taxon>Gemmataceae</taxon>
        <taxon>Gemmata</taxon>
    </lineage>
</organism>
<evidence type="ECO:0000313" key="1">
    <source>
        <dbReference type="EMBL" id="VTR91872.1"/>
    </source>
</evidence>
<dbReference type="AlphaFoldDB" id="A0A6P2CXM1"/>
<protein>
    <submittedName>
        <fullName evidence="1">Uncharacterized protein</fullName>
    </submittedName>
</protein>
<name>A0A6P2CXM1_9BACT</name>
<dbReference type="KEGG" id="gms:SOIL9_58420"/>
<proteinExistence type="predicted"/>
<dbReference type="EMBL" id="LR593886">
    <property type="protein sequence ID" value="VTR91872.1"/>
    <property type="molecule type" value="Genomic_DNA"/>
</dbReference>
<dbReference type="Proteomes" id="UP000464178">
    <property type="component" value="Chromosome"/>
</dbReference>
<sequence>MTATTATTATQTHNVPSAPLCPACSTCCFWWPGDEENGEHELVCPNCTSYVPTELIVAQASE</sequence>
<evidence type="ECO:0000313" key="2">
    <source>
        <dbReference type="Proteomes" id="UP000464178"/>
    </source>
</evidence>
<gene>
    <name evidence="1" type="ORF">SOIL9_58420</name>
</gene>
<keyword evidence="2" id="KW-1185">Reference proteome</keyword>
<reference evidence="1 2" key="1">
    <citation type="submission" date="2019-05" db="EMBL/GenBank/DDBJ databases">
        <authorList>
            <consortium name="Science for Life Laboratories"/>
        </authorList>
    </citation>
    <scope>NUCLEOTIDE SEQUENCE [LARGE SCALE GENOMIC DNA]</scope>
    <source>
        <strain evidence="1">Soil9</strain>
    </source>
</reference>
<accession>A0A6P2CXM1</accession>